<reference evidence="1 2" key="1">
    <citation type="submission" date="2017-06" db="EMBL/GenBank/DDBJ databases">
        <title>Comparative genomic analysis of Ambrosia Fusariam Clade fungi.</title>
        <authorList>
            <person name="Stajich J.E."/>
            <person name="Carrillo J."/>
            <person name="Kijimoto T."/>
            <person name="Eskalen A."/>
            <person name="O'Donnell K."/>
            <person name="Kasson M."/>
        </authorList>
    </citation>
    <scope>NUCLEOTIDE SEQUENCE [LARGE SCALE GENOMIC DNA]</scope>
    <source>
        <strain evidence="1 2">NRRL62606</strain>
    </source>
</reference>
<dbReference type="EMBL" id="NKCL01000207">
    <property type="protein sequence ID" value="RSL78467.1"/>
    <property type="molecule type" value="Genomic_DNA"/>
</dbReference>
<accession>A0A428RLR2</accession>
<proteinExistence type="predicted"/>
<evidence type="ECO:0000313" key="2">
    <source>
        <dbReference type="Proteomes" id="UP000287972"/>
    </source>
</evidence>
<sequence>MKFFRVATAPEALKSGAGHAPTVKTLVAHPLASSKLSTQTPRMSTMGMRSQLPMAKNAQLSNDLLDVSAHTIIHDVSGTVSASPRSREWQLGKLHGDEVK</sequence>
<dbReference type="Proteomes" id="UP000287972">
    <property type="component" value="Unassembled WGS sequence"/>
</dbReference>
<dbReference type="AlphaFoldDB" id="A0A428RLR2"/>
<gene>
    <name evidence="1" type="ORF">CEP51_008176</name>
</gene>
<name>A0A428RLR2_9HYPO</name>
<evidence type="ECO:0000313" key="1">
    <source>
        <dbReference type="EMBL" id="RSL78467.1"/>
    </source>
</evidence>
<comment type="caution">
    <text evidence="1">The sequence shown here is derived from an EMBL/GenBank/DDBJ whole genome shotgun (WGS) entry which is preliminary data.</text>
</comment>
<keyword evidence="2" id="KW-1185">Reference proteome</keyword>
<protein>
    <submittedName>
        <fullName evidence="1">Uncharacterized protein</fullName>
    </submittedName>
</protein>
<organism evidence="1 2">
    <name type="scientific">Fusarium floridanum</name>
    <dbReference type="NCBI Taxonomy" id="1325733"/>
    <lineage>
        <taxon>Eukaryota</taxon>
        <taxon>Fungi</taxon>
        <taxon>Dikarya</taxon>
        <taxon>Ascomycota</taxon>
        <taxon>Pezizomycotina</taxon>
        <taxon>Sordariomycetes</taxon>
        <taxon>Hypocreomycetidae</taxon>
        <taxon>Hypocreales</taxon>
        <taxon>Nectriaceae</taxon>
        <taxon>Fusarium</taxon>
        <taxon>Fusarium solani species complex</taxon>
    </lineage>
</organism>